<feature type="compositionally biased region" description="Basic and acidic residues" evidence="1">
    <location>
        <begin position="115"/>
        <end position="128"/>
    </location>
</feature>
<organism evidence="2">
    <name type="scientific">Hordeum vulgare subsp. vulgare</name>
    <name type="common">Domesticated barley</name>
    <dbReference type="NCBI Taxonomy" id="112509"/>
    <lineage>
        <taxon>Eukaryota</taxon>
        <taxon>Viridiplantae</taxon>
        <taxon>Streptophyta</taxon>
        <taxon>Embryophyta</taxon>
        <taxon>Tracheophyta</taxon>
        <taxon>Spermatophyta</taxon>
        <taxon>Magnoliopsida</taxon>
        <taxon>Liliopsida</taxon>
        <taxon>Poales</taxon>
        <taxon>Poaceae</taxon>
        <taxon>BOP clade</taxon>
        <taxon>Pooideae</taxon>
        <taxon>Triticodae</taxon>
        <taxon>Triticeae</taxon>
        <taxon>Hordeinae</taxon>
        <taxon>Hordeum</taxon>
    </lineage>
</organism>
<feature type="region of interest" description="Disordered" evidence="1">
    <location>
        <begin position="115"/>
        <end position="157"/>
    </location>
</feature>
<reference evidence="2" key="1">
    <citation type="journal article" date="2011" name="Plant Physiol.">
        <title>Comprehensive sequence analysis of 24,783 barley full-length cDNAs derived from 12 clone libraries.</title>
        <authorList>
            <person name="Matsumoto T."/>
            <person name="Tanaka T."/>
            <person name="Sakai H."/>
            <person name="Amano N."/>
            <person name="Kanamori H."/>
            <person name="Kurita K."/>
            <person name="Kikuta A."/>
            <person name="Kamiya K."/>
            <person name="Yamamoto M."/>
            <person name="Ikawa H."/>
            <person name="Fujii N."/>
            <person name="Hori K."/>
            <person name="Itoh T."/>
            <person name="Sato K."/>
        </authorList>
    </citation>
    <scope>NUCLEOTIDE SEQUENCE</scope>
    <source>
        <tissue evidence="2">Shoot and root</tissue>
    </source>
</reference>
<sequence>MLWPKQILRLVPMALHRSSSRTYPGYEIFSRGGCPYTTPRCRRPCTLPRVGGARGQGRPVLDAVQVQKDIPSLEALRRRHCRLGGEKPKISSTRPAPLACFQSMCRIGMWPRGHDEEQAGVAERETRRPGAKAGGAGSPSEQRHHQPLRFQQLAKPN</sequence>
<dbReference type="AlphaFoldDB" id="F2E5R9"/>
<evidence type="ECO:0000256" key="1">
    <source>
        <dbReference type="SAM" id="MobiDB-lite"/>
    </source>
</evidence>
<accession>F2E5R9</accession>
<evidence type="ECO:0000313" key="2">
    <source>
        <dbReference type="EMBL" id="BAK02691.1"/>
    </source>
</evidence>
<proteinExistence type="evidence at transcript level"/>
<name>F2E5R9_HORVV</name>
<protein>
    <submittedName>
        <fullName evidence="2">Predicted protein</fullName>
    </submittedName>
</protein>
<dbReference type="EMBL" id="AK371493">
    <property type="protein sequence ID" value="BAK02691.1"/>
    <property type="molecule type" value="mRNA"/>
</dbReference>